<feature type="compositionally biased region" description="Basic and acidic residues" evidence="1">
    <location>
        <begin position="49"/>
        <end position="59"/>
    </location>
</feature>
<protein>
    <submittedName>
        <fullName evidence="2">Uncharacterized protein</fullName>
    </submittedName>
</protein>
<reference evidence="2 3" key="1">
    <citation type="submission" date="2017-05" db="EMBL/GenBank/DDBJ databases">
        <authorList>
            <person name="Varghese N."/>
            <person name="Submissions S."/>
        </authorList>
    </citation>
    <scope>NUCLEOTIDE SEQUENCE [LARGE SCALE GENOMIC DNA]</scope>
    <source>
        <strain evidence="2 3">DSM 45474</strain>
    </source>
</reference>
<name>A0A521CV85_9BACL</name>
<dbReference type="AlphaFoldDB" id="A0A521CV85"/>
<accession>A0A521CV85</accession>
<feature type="compositionally biased region" description="Polar residues" evidence="1">
    <location>
        <begin position="1"/>
        <end position="13"/>
    </location>
</feature>
<evidence type="ECO:0000256" key="1">
    <source>
        <dbReference type="SAM" id="MobiDB-lite"/>
    </source>
</evidence>
<evidence type="ECO:0000313" key="3">
    <source>
        <dbReference type="Proteomes" id="UP000315636"/>
    </source>
</evidence>
<dbReference type="RefSeq" id="WP_142505237.1">
    <property type="nucleotide sequence ID" value="NZ_FXTI01000004.1"/>
</dbReference>
<keyword evidence="3" id="KW-1185">Reference proteome</keyword>
<gene>
    <name evidence="2" type="ORF">SAMN06264849_104169</name>
</gene>
<evidence type="ECO:0000313" key="2">
    <source>
        <dbReference type="EMBL" id="SMO62631.1"/>
    </source>
</evidence>
<proteinExistence type="predicted"/>
<feature type="compositionally biased region" description="Basic and acidic residues" evidence="1">
    <location>
        <begin position="28"/>
        <end position="42"/>
    </location>
</feature>
<dbReference type="Proteomes" id="UP000315636">
    <property type="component" value="Unassembled WGS sequence"/>
</dbReference>
<organism evidence="2 3">
    <name type="scientific">Melghirimyces algeriensis</name>
    <dbReference type="NCBI Taxonomy" id="910412"/>
    <lineage>
        <taxon>Bacteria</taxon>
        <taxon>Bacillati</taxon>
        <taxon>Bacillota</taxon>
        <taxon>Bacilli</taxon>
        <taxon>Bacillales</taxon>
        <taxon>Thermoactinomycetaceae</taxon>
        <taxon>Melghirimyces</taxon>
    </lineage>
</organism>
<feature type="region of interest" description="Disordered" evidence="1">
    <location>
        <begin position="1"/>
        <end position="59"/>
    </location>
</feature>
<dbReference type="EMBL" id="FXTI01000004">
    <property type="protein sequence ID" value="SMO62631.1"/>
    <property type="molecule type" value="Genomic_DNA"/>
</dbReference>
<sequence length="59" mass="6851">MKPQNQRLPSTSVENEDMRQQKSIQKSVHGERKISTPHREHNPFIGPSPDRELDTRDEG</sequence>